<evidence type="ECO:0000313" key="2">
    <source>
        <dbReference type="EMBL" id="MBB5576569.1"/>
    </source>
</evidence>
<dbReference type="AlphaFoldDB" id="A0A7W8XVW7"/>
<evidence type="ECO:0000313" key="3">
    <source>
        <dbReference type="Proteomes" id="UP000549882"/>
    </source>
</evidence>
<feature type="transmembrane region" description="Helical" evidence="1">
    <location>
        <begin position="148"/>
        <end position="168"/>
    </location>
</feature>
<keyword evidence="1" id="KW-1133">Transmembrane helix</keyword>
<gene>
    <name evidence="2" type="ORF">GGD50_005214</name>
</gene>
<evidence type="ECO:0000256" key="1">
    <source>
        <dbReference type="SAM" id="Phobius"/>
    </source>
</evidence>
<organism evidence="2 3">
    <name type="scientific">Rhizobium paranaense</name>
    <dbReference type="NCBI Taxonomy" id="1650438"/>
    <lineage>
        <taxon>Bacteria</taxon>
        <taxon>Pseudomonadati</taxon>
        <taxon>Pseudomonadota</taxon>
        <taxon>Alphaproteobacteria</taxon>
        <taxon>Hyphomicrobiales</taxon>
        <taxon>Rhizobiaceae</taxon>
        <taxon>Rhizobium/Agrobacterium group</taxon>
        <taxon>Rhizobium</taxon>
    </lineage>
</organism>
<proteinExistence type="predicted"/>
<keyword evidence="3" id="KW-1185">Reference proteome</keyword>
<dbReference type="EMBL" id="JACHBI010000013">
    <property type="protein sequence ID" value="MBB5576569.1"/>
    <property type="molecule type" value="Genomic_DNA"/>
</dbReference>
<dbReference type="Proteomes" id="UP000549882">
    <property type="component" value="Unassembled WGS sequence"/>
</dbReference>
<comment type="caution">
    <text evidence="2">The sequence shown here is derived from an EMBL/GenBank/DDBJ whole genome shotgun (WGS) entry which is preliminary data.</text>
</comment>
<reference evidence="2 3" key="1">
    <citation type="submission" date="2020-08" db="EMBL/GenBank/DDBJ databases">
        <title>Genomic Encyclopedia of Type Strains, Phase IV (KMG-V): Genome sequencing to study the core and pangenomes of soil and plant-associated prokaryotes.</title>
        <authorList>
            <person name="Whitman W."/>
        </authorList>
    </citation>
    <scope>NUCLEOTIDE SEQUENCE [LARGE SCALE GENOMIC DNA]</scope>
    <source>
        <strain evidence="2 3">SEMIA 4064</strain>
    </source>
</reference>
<keyword evidence="1" id="KW-0812">Transmembrane</keyword>
<protein>
    <submittedName>
        <fullName evidence="2">Uncharacterized protein</fullName>
    </submittedName>
</protein>
<sequence>MLRAQHLEMAVEIAVVASAHIDGTDAKPLSAIVQHVPVDQAVERLLQLRGIIEARRAHSTRKLEPGIDLIGREEAGQARHHRQHRTRLVAHLAEHLAFQREMPDLAMGDRLPEITQPVEPVTTRIPGDDRGVNRTDRDAGKPLRLARAFGWIASLIGFSIVALAKGIFT</sequence>
<name>A0A7W8XVW7_9HYPH</name>
<accession>A0A7W8XVW7</accession>
<keyword evidence="1" id="KW-0472">Membrane</keyword>